<name>A0A285IM20_9GAMM</name>
<keyword evidence="1" id="KW-0175">Coiled coil</keyword>
<evidence type="ECO:0000256" key="2">
    <source>
        <dbReference type="SAM" id="SignalP"/>
    </source>
</evidence>
<evidence type="ECO:0000313" key="3">
    <source>
        <dbReference type="EMBL" id="SNY49060.1"/>
    </source>
</evidence>
<proteinExistence type="predicted"/>
<protein>
    <recommendedName>
        <fullName evidence="5">DUF3617 domain-containing protein</fullName>
    </recommendedName>
</protein>
<evidence type="ECO:0000256" key="1">
    <source>
        <dbReference type="SAM" id="Coils"/>
    </source>
</evidence>
<organism evidence="3 4">
    <name type="scientific">Arsukibacterium tuosuense</name>
    <dbReference type="NCBI Taxonomy" id="1323745"/>
    <lineage>
        <taxon>Bacteria</taxon>
        <taxon>Pseudomonadati</taxon>
        <taxon>Pseudomonadota</taxon>
        <taxon>Gammaproteobacteria</taxon>
        <taxon>Chromatiales</taxon>
        <taxon>Chromatiaceae</taxon>
        <taxon>Arsukibacterium</taxon>
    </lineage>
</organism>
<reference evidence="4" key="1">
    <citation type="submission" date="2017-09" db="EMBL/GenBank/DDBJ databases">
        <authorList>
            <person name="Varghese N."/>
            <person name="Submissions S."/>
        </authorList>
    </citation>
    <scope>NUCLEOTIDE SEQUENCE [LARGE SCALE GENOMIC DNA]</scope>
    <source>
        <strain evidence="4">CGMCC 1.12461</strain>
    </source>
</reference>
<dbReference type="EMBL" id="OBEB01000002">
    <property type="protein sequence ID" value="SNY49060.1"/>
    <property type="molecule type" value="Genomic_DNA"/>
</dbReference>
<dbReference type="Pfam" id="PF12276">
    <property type="entry name" value="DUF3617"/>
    <property type="match status" value="1"/>
</dbReference>
<evidence type="ECO:0008006" key="5">
    <source>
        <dbReference type="Google" id="ProtNLM"/>
    </source>
</evidence>
<dbReference type="Proteomes" id="UP000219353">
    <property type="component" value="Unassembled WGS sequence"/>
</dbReference>
<evidence type="ECO:0000313" key="4">
    <source>
        <dbReference type="Proteomes" id="UP000219353"/>
    </source>
</evidence>
<keyword evidence="4" id="KW-1185">Reference proteome</keyword>
<accession>A0A285IM20</accession>
<feature type="coiled-coil region" evidence="1">
    <location>
        <begin position="47"/>
        <end position="74"/>
    </location>
</feature>
<gene>
    <name evidence="3" type="ORF">SAMN06297280_1240</name>
</gene>
<dbReference type="RefSeq" id="WP_097110533.1">
    <property type="nucleotide sequence ID" value="NZ_OBEB01000002.1"/>
</dbReference>
<feature type="signal peptide" evidence="2">
    <location>
        <begin position="1"/>
        <end position="29"/>
    </location>
</feature>
<dbReference type="OrthoDB" id="7003228at2"/>
<keyword evidence="2" id="KW-0732">Signal</keyword>
<sequence length="183" mass="19896">MQDFKMSAKPTLITAACAAALSLSLSASAETLKLDVEPGLWQHTFSIKTASGELERAMQELEQQLASMPAAQRQMMEKMMESQGMSFDLKGSSVQVCLTQQEIDRGQLPQQDGCQQQISQTGDNSYSFSFSCDTNPPTSGEGDMTFSSRKAYSGNASFTTEVNGKAEQMTMQQSGKWLKADCG</sequence>
<feature type="chain" id="PRO_5012877017" description="DUF3617 domain-containing protein" evidence="2">
    <location>
        <begin position="30"/>
        <end position="183"/>
    </location>
</feature>
<dbReference type="InterPro" id="IPR022061">
    <property type="entry name" value="DUF3617"/>
</dbReference>
<dbReference type="AlphaFoldDB" id="A0A285IM20"/>